<feature type="compositionally biased region" description="Polar residues" evidence="1">
    <location>
        <begin position="1"/>
        <end position="10"/>
    </location>
</feature>
<comment type="caution">
    <text evidence="3">The sequence shown here is derived from an EMBL/GenBank/DDBJ whole genome shotgun (WGS) entry which is preliminary data.</text>
</comment>
<keyword evidence="4" id="KW-1185">Reference proteome</keyword>
<evidence type="ECO:0000313" key="4">
    <source>
        <dbReference type="Proteomes" id="UP000582016"/>
    </source>
</evidence>
<protein>
    <recommendedName>
        <fullName evidence="2">Heterokaryon incompatibility domain-containing protein</fullName>
    </recommendedName>
</protein>
<evidence type="ECO:0000256" key="1">
    <source>
        <dbReference type="SAM" id="MobiDB-lite"/>
    </source>
</evidence>
<name>A0A8H5K183_9HYPO</name>
<dbReference type="AlphaFoldDB" id="A0A8H5K183"/>
<dbReference type="EMBL" id="JAAOAQ010000162">
    <property type="protein sequence ID" value="KAF5563810.1"/>
    <property type="molecule type" value="Genomic_DNA"/>
</dbReference>
<gene>
    <name evidence="3" type="ORF">FPHYL_5007</name>
</gene>
<dbReference type="PANTHER" id="PTHR24148">
    <property type="entry name" value="ANKYRIN REPEAT DOMAIN-CONTAINING PROTEIN 39 HOMOLOG-RELATED"/>
    <property type="match status" value="1"/>
</dbReference>
<sequence length="583" mass="67247">MATNNSTTKAGSARRPAPGVDIFKTPENPTFYSANLYQSLDTSKQEIRLIEISTQTGDESILECKLLPATLLTDARKHYLALSYCAGDPTDTKEILVNGVRCNIFANLHHALVLARQYWIRSSGEGPLRLWVDQLCINQHDLSERSHQVGFMRNIYQSAERTLACLSTSTTSGDGLKWFSDLCDAVPFQEDDGPLRYKREDELGTAIQEARLPDNSESELLGGRPEQWLRVYRYVLDHISIDKFVDEWIAFYDLLGSSWWNRAWICQEFIVSEQVSFLFGHYSASWERCWKNIQGFCEFHRWFFTRRTLFSILSWLPAHGLEDRQLRRILDIVQARDLNHQVDHVRNALRMKTRWSGSMEIKTLLSHSRSCKSSDDRDRVYAVLGLASPGYQIFPNYSKDISAEDVMIMTTRAIIEKEDSLSVLVPATRLIQGRNLDVPSWVVDWSSREASYADWGNVGWDRKNSITHESTQCKFETITNKTNQTRAHILWVYGTCITRIRRVTREWPFAVFYSAQERHEWSGQALISIGDGDELWILYGSRVPMVLRPYLDGYQVISSANMMEPSPMSIEEVRANRSRIKLY</sequence>
<feature type="region of interest" description="Disordered" evidence="1">
    <location>
        <begin position="1"/>
        <end position="20"/>
    </location>
</feature>
<feature type="domain" description="Heterokaryon incompatibility" evidence="2">
    <location>
        <begin position="79"/>
        <end position="268"/>
    </location>
</feature>
<dbReference type="InterPro" id="IPR010730">
    <property type="entry name" value="HET"/>
</dbReference>
<evidence type="ECO:0000313" key="3">
    <source>
        <dbReference type="EMBL" id="KAF5563810.1"/>
    </source>
</evidence>
<evidence type="ECO:0000259" key="2">
    <source>
        <dbReference type="Pfam" id="PF06985"/>
    </source>
</evidence>
<dbReference type="Pfam" id="PF06985">
    <property type="entry name" value="HET"/>
    <property type="match status" value="1"/>
</dbReference>
<dbReference type="InterPro" id="IPR052895">
    <property type="entry name" value="HetReg/Transcr_Mod"/>
</dbReference>
<organism evidence="3 4">
    <name type="scientific">Fusarium phyllophilum</name>
    <dbReference type="NCBI Taxonomy" id="47803"/>
    <lineage>
        <taxon>Eukaryota</taxon>
        <taxon>Fungi</taxon>
        <taxon>Dikarya</taxon>
        <taxon>Ascomycota</taxon>
        <taxon>Pezizomycotina</taxon>
        <taxon>Sordariomycetes</taxon>
        <taxon>Hypocreomycetidae</taxon>
        <taxon>Hypocreales</taxon>
        <taxon>Nectriaceae</taxon>
        <taxon>Fusarium</taxon>
        <taxon>Fusarium fujikuroi species complex</taxon>
    </lineage>
</organism>
<proteinExistence type="predicted"/>
<dbReference type="OrthoDB" id="3477286at2759"/>
<dbReference type="PANTHER" id="PTHR24148:SF73">
    <property type="entry name" value="HET DOMAIN PROTEIN (AFU_ORTHOLOGUE AFUA_8G01020)"/>
    <property type="match status" value="1"/>
</dbReference>
<accession>A0A8H5K183</accession>
<dbReference type="Proteomes" id="UP000582016">
    <property type="component" value="Unassembled WGS sequence"/>
</dbReference>
<reference evidence="3 4" key="1">
    <citation type="submission" date="2020-05" db="EMBL/GenBank/DDBJ databases">
        <title>Identification and distribution of gene clusters putatively required for synthesis of sphingolipid metabolism inhibitors in phylogenetically diverse species of the filamentous fungus Fusarium.</title>
        <authorList>
            <person name="Kim H.-S."/>
            <person name="Busman M."/>
            <person name="Brown D.W."/>
            <person name="Divon H."/>
            <person name="Uhlig S."/>
            <person name="Proctor R.H."/>
        </authorList>
    </citation>
    <scope>NUCLEOTIDE SEQUENCE [LARGE SCALE GENOMIC DNA]</scope>
    <source>
        <strain evidence="3 4">NRRL 13617</strain>
    </source>
</reference>